<dbReference type="GO" id="GO:0005662">
    <property type="term" value="C:DNA replication factor A complex"/>
    <property type="evidence" value="ECO:0007669"/>
    <property type="project" value="TreeGrafter"/>
</dbReference>
<dbReference type="GO" id="GO:0000781">
    <property type="term" value="C:chromosome, telomeric region"/>
    <property type="evidence" value="ECO:0007669"/>
    <property type="project" value="TreeGrafter"/>
</dbReference>
<dbReference type="PIRSF" id="PIRSF036949">
    <property type="entry name" value="RPA32"/>
    <property type="match status" value="1"/>
</dbReference>
<dbReference type="EMBL" id="JAAAID010000131">
    <property type="protein sequence ID" value="KAG0021947.1"/>
    <property type="molecule type" value="Genomic_DNA"/>
</dbReference>
<dbReference type="GO" id="GO:0006260">
    <property type="term" value="P:DNA replication"/>
    <property type="evidence" value="ECO:0007669"/>
    <property type="project" value="InterPro"/>
</dbReference>
<dbReference type="GO" id="GO:0006289">
    <property type="term" value="P:nucleotide-excision repair"/>
    <property type="evidence" value="ECO:0007669"/>
    <property type="project" value="TreeGrafter"/>
</dbReference>
<dbReference type="InterPro" id="IPR040260">
    <property type="entry name" value="RFA2-like"/>
</dbReference>
<dbReference type="AlphaFoldDB" id="A0A9P6T3I6"/>
<evidence type="ECO:0000313" key="5">
    <source>
        <dbReference type="EMBL" id="KAG0021947.1"/>
    </source>
</evidence>
<dbReference type="PANTHER" id="PTHR13989:SF16">
    <property type="entry name" value="REPLICATION PROTEIN A2"/>
    <property type="match status" value="1"/>
</dbReference>
<evidence type="ECO:0000313" key="6">
    <source>
        <dbReference type="Proteomes" id="UP000703661"/>
    </source>
</evidence>
<keyword evidence="2" id="KW-0238">DNA-binding</keyword>
<comment type="caution">
    <text evidence="5">The sequence shown here is derived from an EMBL/GenBank/DDBJ whole genome shotgun (WGS) entry which is preliminary data.</text>
</comment>
<evidence type="ECO:0000256" key="2">
    <source>
        <dbReference type="ARBA" id="ARBA00023125"/>
    </source>
</evidence>
<evidence type="ECO:0000256" key="3">
    <source>
        <dbReference type="ARBA" id="ARBA00023242"/>
    </source>
</evidence>
<gene>
    <name evidence="5" type="primary">RFA2</name>
    <name evidence="5" type="ORF">BGZ80_001379</name>
</gene>
<organism evidence="5 6">
    <name type="scientific">Entomortierella chlamydospora</name>
    <dbReference type="NCBI Taxonomy" id="101097"/>
    <lineage>
        <taxon>Eukaryota</taxon>
        <taxon>Fungi</taxon>
        <taxon>Fungi incertae sedis</taxon>
        <taxon>Mucoromycota</taxon>
        <taxon>Mortierellomycotina</taxon>
        <taxon>Mortierellomycetes</taxon>
        <taxon>Mortierellales</taxon>
        <taxon>Mortierellaceae</taxon>
        <taxon>Entomortierella</taxon>
    </lineage>
</organism>
<dbReference type="Pfam" id="PF01336">
    <property type="entry name" value="tRNA_anti-codon"/>
    <property type="match status" value="1"/>
</dbReference>
<keyword evidence="3" id="KW-0539">Nucleus</keyword>
<reference evidence="5" key="1">
    <citation type="journal article" date="2020" name="Fungal Divers.">
        <title>Resolving the Mortierellaceae phylogeny through synthesis of multi-gene phylogenetics and phylogenomics.</title>
        <authorList>
            <person name="Vandepol N."/>
            <person name="Liber J."/>
            <person name="Desiro A."/>
            <person name="Na H."/>
            <person name="Kennedy M."/>
            <person name="Barry K."/>
            <person name="Grigoriev I.V."/>
            <person name="Miller A.N."/>
            <person name="O'Donnell K."/>
            <person name="Stajich J.E."/>
            <person name="Bonito G."/>
        </authorList>
    </citation>
    <scope>NUCLEOTIDE SEQUENCE</scope>
    <source>
        <strain evidence="5">NRRL 2769</strain>
    </source>
</reference>
<dbReference type="InterPro" id="IPR012340">
    <property type="entry name" value="NA-bd_OB-fold"/>
</dbReference>
<dbReference type="InterPro" id="IPR036388">
    <property type="entry name" value="WH-like_DNA-bd_sf"/>
</dbReference>
<protein>
    <submittedName>
        <fullName evidence="5">Replication factor A protein 2</fullName>
    </submittedName>
</protein>
<dbReference type="GO" id="GO:0035861">
    <property type="term" value="C:site of double-strand break"/>
    <property type="evidence" value="ECO:0007669"/>
    <property type="project" value="TreeGrafter"/>
</dbReference>
<evidence type="ECO:0000259" key="4">
    <source>
        <dbReference type="Pfam" id="PF01336"/>
    </source>
</evidence>
<accession>A0A9P6T3I6</accession>
<dbReference type="SUPFAM" id="SSF50249">
    <property type="entry name" value="Nucleic acid-binding proteins"/>
    <property type="match status" value="1"/>
</dbReference>
<dbReference type="InterPro" id="IPR004365">
    <property type="entry name" value="NA-bd_OB_tRNA"/>
</dbReference>
<comment type="subcellular location">
    <subcellularLocation>
        <location evidence="1">Nucleus</location>
    </subcellularLocation>
</comment>
<sequence>MSNYKPYSHAGQGQGYVQESFSSDVGATKRIANHTLRPVTIKQLLSVTQTQADNDFRIDGHDLGQVTFIATVRNINQQSTQHTYTVEDGTGTIDAKRFPTEDEDSAELNTIVVGTTVRIVGILKSYNQKFSINIHAIRPIHDMNELTHHLLEVIYVHVSSTRSKGAGGMSMSSAPHNNFASHSMANVGNVGAGSGVVGEDIPEQISEMIRNHSDAERGVPRHEIIARFGQLTGGPEAANELINAMVSEGALYTGEDEDHILVAY</sequence>
<dbReference type="InterPro" id="IPR014646">
    <property type="entry name" value="Rfa2/RPA32"/>
</dbReference>
<dbReference type="Gene3D" id="1.10.10.10">
    <property type="entry name" value="Winged helix-like DNA-binding domain superfamily/Winged helix DNA-binding domain"/>
    <property type="match status" value="1"/>
</dbReference>
<dbReference type="CDD" id="cd04478">
    <property type="entry name" value="RPA2_DBD_D"/>
    <property type="match status" value="1"/>
</dbReference>
<dbReference type="PANTHER" id="PTHR13989">
    <property type="entry name" value="REPLICATION PROTEIN A-RELATED"/>
    <property type="match status" value="1"/>
</dbReference>
<evidence type="ECO:0000256" key="1">
    <source>
        <dbReference type="ARBA" id="ARBA00004123"/>
    </source>
</evidence>
<dbReference type="Proteomes" id="UP000703661">
    <property type="component" value="Unassembled WGS sequence"/>
</dbReference>
<feature type="domain" description="OB" evidence="4">
    <location>
        <begin position="66"/>
        <end position="140"/>
    </location>
</feature>
<dbReference type="Gene3D" id="2.40.50.140">
    <property type="entry name" value="Nucleic acid-binding proteins"/>
    <property type="match status" value="1"/>
</dbReference>
<proteinExistence type="predicted"/>
<dbReference type="GO" id="GO:0003697">
    <property type="term" value="F:single-stranded DNA binding"/>
    <property type="evidence" value="ECO:0007669"/>
    <property type="project" value="TreeGrafter"/>
</dbReference>
<keyword evidence="6" id="KW-1185">Reference proteome</keyword>
<dbReference type="GO" id="GO:0000724">
    <property type="term" value="P:double-strand break repair via homologous recombination"/>
    <property type="evidence" value="ECO:0007669"/>
    <property type="project" value="TreeGrafter"/>
</dbReference>
<name>A0A9P6T3I6_9FUNG</name>